<protein>
    <submittedName>
        <fullName evidence="1">Uncharacterized protein</fullName>
    </submittedName>
</protein>
<comment type="caution">
    <text evidence="1">The sequence shown here is derived from an EMBL/GenBank/DDBJ whole genome shotgun (WGS) entry which is preliminary data.</text>
</comment>
<dbReference type="AlphaFoldDB" id="A0A0F9MHN1"/>
<proteinExistence type="predicted"/>
<sequence>MKPWASEREFVVNEYITLKLEDDQTNIYIDGDLFIQCKLVKYNYEGLFAPPNDYEELVNWCTCYPSTKYLNCDQTHIPPEVEFWAHSSNLQVWIENDYNLNILNDHLAFSLLKRLSDLGDDKAKGIISQEIVRLFKLSAYNVMHFLLEEDYIKYLTDTQINELLKLTNYDLQLDRMKEKYLYFLKELSSYEPIRVKKILNNEIRKRFNEENKDLIIFITREGIIDCLNEEAKIELLLEYFKGYNNDVKDKLLVFGYFGYLEYEIQRDLIKDVFPNNIYPVPREVISSFYNILIELSKLINEVKSQSELSYFKGLIDKFLKLFENNNLEGFLNHNPKIVKNFVSPIIDNILKSSEATKEYILGRTVRRPKGEKENSPKLYFIEDFLIKIQIEKSDIKTFNEIMDSQEGIDSQLIKPLILLFENEELFEFREYNYGRNVYEFKDKEFQNKIVVILIKEFLKSKTLRGVFLNEISAKSNKLEELADLRLFEIFLDNISPEEFKNYFRDFLELFGDIFLNLMEKYNRLKLDSYWTSSFWFDFNGIYKKIGEQLSQFIKQRILDTITKNNHDDLLFLLEERLFHALNKEDAIEIFNNSKFDFIEYILNLSKIHEIDPDEEVNNLIWYFPLKLDAYISKYIKKSLIKIINKNTHEDVEGIIRLSLHDYIDNKVLNSLSKEGGILYFKTFSAFYDWYNPVMIDEYFNDKTREEEILRIIKNMKNKKSKY</sequence>
<dbReference type="EMBL" id="LAZR01005581">
    <property type="protein sequence ID" value="KKM98761.1"/>
    <property type="molecule type" value="Genomic_DNA"/>
</dbReference>
<name>A0A0F9MHN1_9ZZZZ</name>
<organism evidence="1">
    <name type="scientific">marine sediment metagenome</name>
    <dbReference type="NCBI Taxonomy" id="412755"/>
    <lineage>
        <taxon>unclassified sequences</taxon>
        <taxon>metagenomes</taxon>
        <taxon>ecological metagenomes</taxon>
    </lineage>
</organism>
<accession>A0A0F9MHN1</accession>
<gene>
    <name evidence="1" type="ORF">LCGC14_1154650</name>
</gene>
<reference evidence="1" key="1">
    <citation type="journal article" date="2015" name="Nature">
        <title>Complex archaea that bridge the gap between prokaryotes and eukaryotes.</title>
        <authorList>
            <person name="Spang A."/>
            <person name="Saw J.H."/>
            <person name="Jorgensen S.L."/>
            <person name="Zaremba-Niedzwiedzka K."/>
            <person name="Martijn J."/>
            <person name="Lind A.E."/>
            <person name="van Eijk R."/>
            <person name="Schleper C."/>
            <person name="Guy L."/>
            <person name="Ettema T.J."/>
        </authorList>
    </citation>
    <scope>NUCLEOTIDE SEQUENCE</scope>
</reference>
<evidence type="ECO:0000313" key="1">
    <source>
        <dbReference type="EMBL" id="KKM98761.1"/>
    </source>
</evidence>